<sequence>MVLHNYVQKRFFPVGFCLFLIYLVAYGPHHPMRADTCVLAVLAHLTYAIRPASSAADDNAQAHGIMCRLQALASAQQAPASITPDKGNSLQAILELNLTTSDDNWLALFDTKLAKEQGEKMPAVYESSSYGKDWGDKWQDWWSAAKRAADAKTGTEDHRKYKKIPDDQQRRFLHSIIEQNAAKLEELQHQYNLVKEGAGNTLPAKIQQELKAALYGGDGTSTQVDTKNTLDGNAAWTTTCGEAKTGRSIIGDSLCLCNGTDTGASECPAGYTQQNWEVSITAPDTHWTTLKSTCPRQTKPKLSANAIIAAIHSFESTLGRKTSGSETMVYLDSLNGASCDGQSSKLCVSYANYFKKTTGKGVTGIPWIGRLWAAAENLESQARQIETANRIAQQIALI</sequence>
<protein>
    <submittedName>
        <fullName evidence="11">Variant surface glycoprotein 1452</fullName>
    </submittedName>
</protein>
<keyword evidence="6 9" id="KW-0472">Membrane</keyword>
<evidence type="ECO:0000256" key="8">
    <source>
        <dbReference type="ARBA" id="ARBA00023288"/>
    </source>
</evidence>
<evidence type="ECO:0000256" key="1">
    <source>
        <dbReference type="ARBA" id="ARBA00002523"/>
    </source>
</evidence>
<dbReference type="Pfam" id="PF13206">
    <property type="entry name" value="VSG_B"/>
    <property type="match status" value="1"/>
</dbReference>
<evidence type="ECO:0000256" key="4">
    <source>
        <dbReference type="ARBA" id="ARBA00022622"/>
    </source>
</evidence>
<keyword evidence="8" id="KW-0449">Lipoprotein</keyword>
<reference evidence="11" key="1">
    <citation type="submission" date="2013-02" db="EMBL/GenBank/DDBJ databases">
        <authorList>
            <person name="Cross G.A.M."/>
            <person name="Kim H.-S."/>
            <person name="Wickstead B."/>
        </authorList>
    </citation>
    <scope>NUCLEOTIDE SEQUENCE</scope>
    <source>
        <strain evidence="11">Lister 427</strain>
    </source>
</reference>
<dbReference type="VEuPathDB" id="TriTrypDB:Tb927.11.19180"/>
<evidence type="ECO:0000259" key="10">
    <source>
        <dbReference type="Pfam" id="PF13206"/>
    </source>
</evidence>
<dbReference type="AlphaFoldDB" id="M4T075"/>
<feature type="domain" description="Trypanosome variant surface glycoprotein B-type N-terminal" evidence="10">
    <location>
        <begin position="45"/>
        <end position="396"/>
    </location>
</feature>
<dbReference type="VEuPathDB" id="TriTrypDB:Tb427_000147000"/>
<keyword evidence="7" id="KW-0325">Glycoprotein</keyword>
<comment type="subcellular location">
    <subcellularLocation>
        <location evidence="2">Cell membrane</location>
        <topology evidence="2">Lipid-anchor</topology>
        <topology evidence="2">GPI-anchor</topology>
    </subcellularLocation>
</comment>
<proteinExistence type="predicted"/>
<keyword evidence="5" id="KW-0732">Signal</keyword>
<dbReference type="EMBL" id="KC612951">
    <property type="protein sequence ID" value="AGH60382.1"/>
    <property type="molecule type" value="Genomic_DNA"/>
</dbReference>
<evidence type="ECO:0000256" key="9">
    <source>
        <dbReference type="SAM" id="Phobius"/>
    </source>
</evidence>
<keyword evidence="4" id="KW-0336">GPI-anchor</keyword>
<evidence type="ECO:0000256" key="5">
    <source>
        <dbReference type="ARBA" id="ARBA00022729"/>
    </source>
</evidence>
<comment type="function">
    <text evidence="1">VSG forms a coat on the surface of the parasite. The trypanosome evades the immune response of the host by expressing a series of antigenically distinct VSGs from an estimated 1000 VSG genes.</text>
</comment>
<accession>M4T075</accession>
<feature type="transmembrane region" description="Helical" evidence="9">
    <location>
        <begin position="12"/>
        <end position="29"/>
    </location>
</feature>
<dbReference type="VEuPathDB" id="TriTrypDB:Tb1125.11.19130"/>
<dbReference type="GO" id="GO:0098552">
    <property type="term" value="C:side of membrane"/>
    <property type="evidence" value="ECO:0007669"/>
    <property type="project" value="UniProtKB-KW"/>
</dbReference>
<dbReference type="GO" id="GO:0005886">
    <property type="term" value="C:plasma membrane"/>
    <property type="evidence" value="ECO:0007669"/>
    <property type="project" value="UniProtKB-SubCell"/>
</dbReference>
<evidence type="ECO:0000256" key="7">
    <source>
        <dbReference type="ARBA" id="ARBA00023180"/>
    </source>
</evidence>
<keyword evidence="9" id="KW-0812">Transmembrane</keyword>
<keyword evidence="9" id="KW-1133">Transmembrane helix</keyword>
<organism evidence="11">
    <name type="scientific">Trypanosoma brucei</name>
    <dbReference type="NCBI Taxonomy" id="5691"/>
    <lineage>
        <taxon>Eukaryota</taxon>
        <taxon>Discoba</taxon>
        <taxon>Euglenozoa</taxon>
        <taxon>Kinetoplastea</taxon>
        <taxon>Metakinetoplastina</taxon>
        <taxon>Trypanosomatida</taxon>
        <taxon>Trypanosomatidae</taxon>
        <taxon>Trypanosoma</taxon>
    </lineage>
</organism>
<evidence type="ECO:0000256" key="3">
    <source>
        <dbReference type="ARBA" id="ARBA00022475"/>
    </source>
</evidence>
<dbReference type="InterPro" id="IPR025932">
    <property type="entry name" value="Trypano_VSG_B_N_dom"/>
</dbReference>
<name>M4T075_9TRYP</name>
<evidence type="ECO:0000313" key="11">
    <source>
        <dbReference type="EMBL" id="AGH60382.1"/>
    </source>
</evidence>
<evidence type="ECO:0000256" key="2">
    <source>
        <dbReference type="ARBA" id="ARBA00004609"/>
    </source>
</evidence>
<reference evidence="11" key="2">
    <citation type="journal article" date="2014" name="Mol. Biochem. Parasitol.">
        <title>Capturing the variant surface glycoprotein repertoire (the VSGnome) of Trypanosoma brucei Lister 427.</title>
        <authorList>
            <person name="Cross G.A."/>
            <person name="Kim H.S."/>
            <person name="Wickstead B."/>
        </authorList>
    </citation>
    <scope>NUCLEOTIDE SEQUENCE</scope>
    <source>
        <strain evidence="11">Lister 427</strain>
    </source>
</reference>
<keyword evidence="3" id="KW-1003">Cell membrane</keyword>
<evidence type="ECO:0000256" key="6">
    <source>
        <dbReference type="ARBA" id="ARBA00023136"/>
    </source>
</evidence>